<dbReference type="CDD" id="cd01650">
    <property type="entry name" value="RT_nLTR_like"/>
    <property type="match status" value="1"/>
</dbReference>
<dbReference type="PROSITE" id="PS50878">
    <property type="entry name" value="RT_POL"/>
    <property type="match status" value="1"/>
</dbReference>
<feature type="domain" description="Reverse transcriptase" evidence="1">
    <location>
        <begin position="271"/>
        <end position="529"/>
    </location>
</feature>
<dbReference type="PANTHER" id="PTHR33116:SF86">
    <property type="entry name" value="REVERSE TRANSCRIPTASE DOMAIN-CONTAINING PROTEIN"/>
    <property type="match status" value="1"/>
</dbReference>
<dbReference type="GO" id="GO:0003676">
    <property type="term" value="F:nucleic acid binding"/>
    <property type="evidence" value="ECO:0007669"/>
    <property type="project" value="InterPro"/>
</dbReference>
<dbReference type="PANTHER" id="PTHR33116">
    <property type="entry name" value="REVERSE TRANSCRIPTASE ZINC-BINDING DOMAIN-CONTAINING PROTEIN-RELATED-RELATED"/>
    <property type="match status" value="1"/>
</dbReference>
<dbReference type="InterPro" id="IPR026960">
    <property type="entry name" value="RVT-Znf"/>
</dbReference>
<dbReference type="GO" id="GO:0004523">
    <property type="term" value="F:RNA-DNA hybrid ribonuclease activity"/>
    <property type="evidence" value="ECO:0007669"/>
    <property type="project" value="InterPro"/>
</dbReference>
<dbReference type="Pfam" id="PF13456">
    <property type="entry name" value="RVT_3"/>
    <property type="match status" value="1"/>
</dbReference>
<evidence type="ECO:0000313" key="3">
    <source>
        <dbReference type="Proteomes" id="UP000596661"/>
    </source>
</evidence>
<dbReference type="Gramene" id="evm.model.10.1463">
    <property type="protein sequence ID" value="cds.evm.model.10.1463"/>
    <property type="gene ID" value="evm.TU.10.1463"/>
</dbReference>
<dbReference type="AlphaFoldDB" id="A0A803QJT4"/>
<sequence>METFIVVDSKSTYYVMIGRPVLYDLRAISSIYHLSVKFSQQQTLDAYLAIKESLSYKMKLNTLKCAFDVQIGKLIGFIVNSKGIEENSKKIKVLQDIKSPSRVKDVQVLMKPEALVHLLKWAVELGQFEIFYKPRTTSRGQALADFIVECTGLKEDDPMVDGSSNEDGSDAGLILVTLEGLCTHCTLWFEFTVTNKEPEYGALLEIFDLLPTTITDALNDDLIGIPSGEEIRKVVWSMAPLKAPGPDGMSGHFYRAHWNIVGQDVIETVVEFFRTGEFVKALNRTFIVLIPKKQDACKFDDYRPISLCNFAYMVIAKLLANRLRTVLPLIISPYQSAFLPGRWIAENGIIAYEILDSFKKKQGRKGFVGLKIDMSKAYDRLEWSFVDVVLKAFGFGDHFRSLIMKCISSVSFSVLLNGGPLNEVLSRLLFCAEASGLLHGFKVSPRSTPISHLMYADDTFLFCEANTDEINVVQDCLRKYSEWSGQKINASKSATVFSKNTCSEVKVMIINLLGFRPLSEVDKFLGNPISFSKSATSDFSFVVDRVKARLEGWRSKLLSQAGKTTLIQSVVASIPVYTMSTFLLPLTVCDELDKVVRKFWWIGGSDKTRFLALTSWDSICKPKMHGGLGIKKFSDLNMALISKLGWTLASGEEKPWCSLFLAKYGKRNDSFWSVKLPEAASKVARGILTSRDFIREPRVKLISNFINERGELMIESLAEWFNPRVGNQIGRVELLSNGDKDKLIWRDSTDGSFSVRQAYLSLIKPRLGMCSNVWKEIWKVPVHERVKLFLWKVCKDILPCGSRLRTVFGNDSHCVMCSDGEDSIPHLFFHCPFARACWFSSPFGIRSERLVFGNMLELVNWTIHTHPIAPPCSSGGPSFPQFAAYLCYSLWNARNKVFHSGSSLRPQDVLSNSLKMVNDFIASKLRISMERLEVLDPPCQPQLAPKDFNFFSDAAVRGSWAFVAVVVFNKDGAFVEALTAKVSVSSALHAESLALCHAFSLSLKLNCKDASFYTDCLQLANAVRNFSIHVWNISNIFLHLFSYLKMNSGLGVFWLPRDANSVAHKLAAWAAVNNVSWVCTEGEVAPLVATGW</sequence>
<reference evidence="2" key="1">
    <citation type="submission" date="2021-03" db="UniProtKB">
        <authorList>
            <consortium name="EnsemblPlants"/>
        </authorList>
    </citation>
    <scope>IDENTIFICATION</scope>
</reference>
<proteinExistence type="predicted"/>
<dbReference type="SUPFAM" id="SSF53098">
    <property type="entry name" value="Ribonuclease H-like"/>
    <property type="match status" value="1"/>
</dbReference>
<dbReference type="CDD" id="cd06222">
    <property type="entry name" value="RNase_H_like"/>
    <property type="match status" value="1"/>
</dbReference>
<name>A0A803QJT4_CANSA</name>
<organism evidence="2 3">
    <name type="scientific">Cannabis sativa</name>
    <name type="common">Hemp</name>
    <name type="synonym">Marijuana</name>
    <dbReference type="NCBI Taxonomy" id="3483"/>
    <lineage>
        <taxon>Eukaryota</taxon>
        <taxon>Viridiplantae</taxon>
        <taxon>Streptophyta</taxon>
        <taxon>Embryophyta</taxon>
        <taxon>Tracheophyta</taxon>
        <taxon>Spermatophyta</taxon>
        <taxon>Magnoliopsida</taxon>
        <taxon>eudicotyledons</taxon>
        <taxon>Gunneridae</taxon>
        <taxon>Pentapetalae</taxon>
        <taxon>rosids</taxon>
        <taxon>fabids</taxon>
        <taxon>Rosales</taxon>
        <taxon>Cannabaceae</taxon>
        <taxon>Cannabis</taxon>
    </lineage>
</organism>
<keyword evidence="3" id="KW-1185">Reference proteome</keyword>
<dbReference type="InterPro" id="IPR012337">
    <property type="entry name" value="RNaseH-like_sf"/>
</dbReference>
<dbReference type="InterPro" id="IPR000477">
    <property type="entry name" value="RT_dom"/>
</dbReference>
<dbReference type="InterPro" id="IPR036397">
    <property type="entry name" value="RNaseH_sf"/>
</dbReference>
<dbReference type="Pfam" id="PF00078">
    <property type="entry name" value="RVT_1"/>
    <property type="match status" value="1"/>
</dbReference>
<dbReference type="Gene3D" id="3.30.420.10">
    <property type="entry name" value="Ribonuclease H-like superfamily/Ribonuclease H"/>
    <property type="match status" value="1"/>
</dbReference>
<accession>A0A803QJT4</accession>
<dbReference type="InterPro" id="IPR044730">
    <property type="entry name" value="RNase_H-like_dom_plant"/>
</dbReference>
<dbReference type="Proteomes" id="UP000596661">
    <property type="component" value="Unassembled WGS sequence"/>
</dbReference>
<dbReference type="EMBL" id="UZAU01000821">
    <property type="status" value="NOT_ANNOTATED_CDS"/>
    <property type="molecule type" value="Genomic_DNA"/>
</dbReference>
<evidence type="ECO:0000313" key="2">
    <source>
        <dbReference type="EnsemblPlants" id="cds.evm.model.10.1463"/>
    </source>
</evidence>
<protein>
    <recommendedName>
        <fullName evidence="1">Reverse transcriptase domain-containing protein</fullName>
    </recommendedName>
</protein>
<dbReference type="Pfam" id="PF13966">
    <property type="entry name" value="zf-RVT"/>
    <property type="match status" value="1"/>
</dbReference>
<evidence type="ECO:0000259" key="1">
    <source>
        <dbReference type="PROSITE" id="PS50878"/>
    </source>
</evidence>
<dbReference type="EnsemblPlants" id="evm.model.10.1463">
    <property type="protein sequence ID" value="cds.evm.model.10.1463"/>
    <property type="gene ID" value="evm.TU.10.1463"/>
</dbReference>
<dbReference type="InterPro" id="IPR002156">
    <property type="entry name" value="RNaseH_domain"/>
</dbReference>